<dbReference type="PROSITE" id="PS00636">
    <property type="entry name" value="DNAJ_1"/>
    <property type="match status" value="1"/>
</dbReference>
<dbReference type="Gene3D" id="2.60.260.20">
    <property type="entry name" value="Urease metallochaperone UreE, N-terminal domain"/>
    <property type="match status" value="2"/>
</dbReference>
<gene>
    <name evidence="4" type="ORF">CEN44_27990</name>
</gene>
<feature type="domain" description="J" evidence="3">
    <location>
        <begin position="8"/>
        <end position="73"/>
    </location>
</feature>
<evidence type="ECO:0000313" key="5">
    <source>
        <dbReference type="Proteomes" id="UP000235036"/>
    </source>
</evidence>
<dbReference type="Gene3D" id="1.10.287.110">
    <property type="entry name" value="DnaJ domain"/>
    <property type="match status" value="1"/>
</dbReference>
<dbReference type="PROSITE" id="PS50076">
    <property type="entry name" value="DNAJ_2"/>
    <property type="match status" value="1"/>
</dbReference>
<name>A0A2N6JUY5_FISMU</name>
<dbReference type="EMBL" id="NRQW01000695">
    <property type="protein sequence ID" value="PLZ82236.1"/>
    <property type="molecule type" value="Genomic_DNA"/>
</dbReference>
<dbReference type="Proteomes" id="UP000235036">
    <property type="component" value="Unassembled WGS sequence"/>
</dbReference>
<accession>A0A2N6JUY5</accession>
<dbReference type="GO" id="GO:0005737">
    <property type="term" value="C:cytoplasm"/>
    <property type="evidence" value="ECO:0007669"/>
    <property type="project" value="TreeGrafter"/>
</dbReference>
<keyword evidence="1" id="KW-0143">Chaperone</keyword>
<dbReference type="FunFam" id="2.60.260.20:FF:000013">
    <property type="entry name" value="DnaJ subfamily B member 11"/>
    <property type="match status" value="1"/>
</dbReference>
<dbReference type="GO" id="GO:0042026">
    <property type="term" value="P:protein refolding"/>
    <property type="evidence" value="ECO:0007669"/>
    <property type="project" value="TreeGrafter"/>
</dbReference>
<dbReference type="PRINTS" id="PR00625">
    <property type="entry name" value="JDOMAIN"/>
</dbReference>
<dbReference type="PANTHER" id="PTHR43096:SF48">
    <property type="entry name" value="CHAPERONE PROTEIN DNAJ"/>
    <property type="match status" value="1"/>
</dbReference>
<feature type="region of interest" description="Disordered" evidence="2">
    <location>
        <begin position="185"/>
        <end position="208"/>
    </location>
</feature>
<evidence type="ECO:0000256" key="1">
    <source>
        <dbReference type="ARBA" id="ARBA00023186"/>
    </source>
</evidence>
<protein>
    <submittedName>
        <fullName evidence="4">J domain-containing protein</fullName>
    </submittedName>
</protein>
<proteinExistence type="predicted"/>
<dbReference type="PANTHER" id="PTHR43096">
    <property type="entry name" value="DNAJ HOMOLOG 1, MITOCHONDRIAL-RELATED"/>
    <property type="match status" value="1"/>
</dbReference>
<dbReference type="InterPro" id="IPR018253">
    <property type="entry name" value="DnaJ_domain_CS"/>
</dbReference>
<evidence type="ECO:0000256" key="2">
    <source>
        <dbReference type="SAM" id="MobiDB-lite"/>
    </source>
</evidence>
<comment type="caution">
    <text evidence="4">The sequence shown here is derived from an EMBL/GenBank/DDBJ whole genome shotgun (WGS) entry which is preliminary data.</text>
</comment>
<dbReference type="InterPro" id="IPR008971">
    <property type="entry name" value="HSP40/DnaJ_pept-bd"/>
</dbReference>
<evidence type="ECO:0000259" key="3">
    <source>
        <dbReference type="PROSITE" id="PS50076"/>
    </source>
</evidence>
<dbReference type="FunFam" id="1.10.287.110:FF:000067">
    <property type="entry name" value="Chaperone DnaJ domain protein"/>
    <property type="match status" value="1"/>
</dbReference>
<dbReference type="CDD" id="cd06257">
    <property type="entry name" value="DnaJ"/>
    <property type="match status" value="1"/>
</dbReference>
<dbReference type="AlphaFoldDB" id="A0A2N6JUY5"/>
<keyword evidence="5" id="KW-1185">Reference proteome</keyword>
<dbReference type="Pfam" id="PF00226">
    <property type="entry name" value="DnaJ"/>
    <property type="match status" value="1"/>
</dbReference>
<dbReference type="InterPro" id="IPR002939">
    <property type="entry name" value="DnaJ_C"/>
</dbReference>
<sequence>MPASDFKDYYQILGVSKNATPEEIKQAYRKLARKYHPDINPGDQKAEERFKEINEANEVLSDPEKRQKYDAFGQYWQQAATSGATPPRGRQGARVDVGGVDFDQYGNFDDFINDLLGRFGGAGRGGRTYTYRTYTGGDRDYSDFFENVAAEAPAPDTEAAISLTFSEAFHGTQKRLQIDGETVTVRIPPGAKPGSRLRIKGKGRPSPFSQQRGDLYLTIEVLPHPFFQFEGDNIACEIPIRPDEAVLGAQVKVPTPDGSVTMKIPAGVRSGQSLRLRGKGWTLPKGGRSDLIVKLQIVSPKDLSTTERECYEKIRDSSTFDPRATLQEVKL</sequence>
<dbReference type="SMART" id="SM00271">
    <property type="entry name" value="DnaJ"/>
    <property type="match status" value="1"/>
</dbReference>
<dbReference type="SUPFAM" id="SSF49493">
    <property type="entry name" value="HSP40/DnaJ peptide-binding domain"/>
    <property type="match status" value="2"/>
</dbReference>
<dbReference type="RefSeq" id="WP_016864957.1">
    <property type="nucleotide sequence ID" value="NZ_CAWNVR010000118.1"/>
</dbReference>
<dbReference type="GO" id="GO:0051082">
    <property type="term" value="F:unfolded protein binding"/>
    <property type="evidence" value="ECO:0007669"/>
    <property type="project" value="InterPro"/>
</dbReference>
<dbReference type="InterPro" id="IPR036869">
    <property type="entry name" value="J_dom_sf"/>
</dbReference>
<evidence type="ECO:0000313" key="4">
    <source>
        <dbReference type="EMBL" id="PLZ82236.1"/>
    </source>
</evidence>
<dbReference type="SUPFAM" id="SSF46565">
    <property type="entry name" value="Chaperone J-domain"/>
    <property type="match status" value="1"/>
</dbReference>
<reference evidence="4 5" key="1">
    <citation type="submission" date="2017-08" db="EMBL/GenBank/DDBJ databases">
        <title>Genomes of Fischerella (Mastigocladus) sp. strains.</title>
        <authorList>
            <person name="Miller S.R."/>
        </authorList>
    </citation>
    <scope>NUCLEOTIDE SEQUENCE [LARGE SCALE GENOMIC DNA]</scope>
    <source>
        <strain evidence="4 5">CCMEE 5323</strain>
    </source>
</reference>
<dbReference type="Pfam" id="PF01556">
    <property type="entry name" value="DnaJ_C"/>
    <property type="match status" value="1"/>
</dbReference>
<dbReference type="InterPro" id="IPR001623">
    <property type="entry name" value="DnaJ_domain"/>
</dbReference>
<dbReference type="CDD" id="cd10747">
    <property type="entry name" value="DnaJ_C"/>
    <property type="match status" value="1"/>
</dbReference>
<organism evidence="4 5">
    <name type="scientific">Fischerella muscicola CCMEE 5323</name>
    <dbReference type="NCBI Taxonomy" id="2019572"/>
    <lineage>
        <taxon>Bacteria</taxon>
        <taxon>Bacillati</taxon>
        <taxon>Cyanobacteriota</taxon>
        <taxon>Cyanophyceae</taxon>
        <taxon>Nostocales</taxon>
        <taxon>Hapalosiphonaceae</taxon>
        <taxon>Fischerella</taxon>
    </lineage>
</organism>